<proteinExistence type="predicted"/>
<accession>A0A9P6XQ21</accession>
<feature type="transmembrane region" description="Helical" evidence="1">
    <location>
        <begin position="27"/>
        <end position="56"/>
    </location>
</feature>
<keyword evidence="1" id="KW-0472">Membrane</keyword>
<keyword evidence="1" id="KW-1133">Transmembrane helix</keyword>
<evidence type="ECO:0000313" key="2">
    <source>
        <dbReference type="EMBL" id="KAG1530176.1"/>
    </source>
</evidence>
<dbReference type="Proteomes" id="UP000740926">
    <property type="component" value="Unassembled WGS sequence"/>
</dbReference>
<keyword evidence="1" id="KW-0812">Transmembrane</keyword>
<sequence>MYLKRSDAAGTVYAAHFDWMLRTFWWAMLWLAISGIAVYIFIGWIGLIATVVWVLYRLIKGWLALLEGAAPTTYA</sequence>
<reference evidence="2 3" key="1">
    <citation type="journal article" date="2020" name="Microb. Genom.">
        <title>Genetic diversity of clinical and environmental Mucorales isolates obtained from an investigation of mucormycosis cases among solid organ transplant recipients.</title>
        <authorList>
            <person name="Nguyen M.H."/>
            <person name="Kaul D."/>
            <person name="Muto C."/>
            <person name="Cheng S.J."/>
            <person name="Richter R.A."/>
            <person name="Bruno V.M."/>
            <person name="Liu G."/>
            <person name="Beyhan S."/>
            <person name="Sundermann A.J."/>
            <person name="Mounaud S."/>
            <person name="Pasculle A.W."/>
            <person name="Nierman W.C."/>
            <person name="Driscoll E."/>
            <person name="Cumbie R."/>
            <person name="Clancy C.J."/>
            <person name="Dupont C.L."/>
        </authorList>
    </citation>
    <scope>NUCLEOTIDE SEQUENCE [LARGE SCALE GENOMIC DNA]</scope>
    <source>
        <strain evidence="2 3">GL24</strain>
    </source>
</reference>
<dbReference type="EMBL" id="JAANIU010013038">
    <property type="protein sequence ID" value="KAG1530176.1"/>
    <property type="molecule type" value="Genomic_DNA"/>
</dbReference>
<dbReference type="AlphaFoldDB" id="A0A9P6XQ21"/>
<evidence type="ECO:0000313" key="3">
    <source>
        <dbReference type="Proteomes" id="UP000740926"/>
    </source>
</evidence>
<name>A0A9P6XQ21_9FUNG</name>
<organism evidence="2 3">
    <name type="scientific">Rhizopus delemar</name>
    <dbReference type="NCBI Taxonomy" id="936053"/>
    <lineage>
        <taxon>Eukaryota</taxon>
        <taxon>Fungi</taxon>
        <taxon>Fungi incertae sedis</taxon>
        <taxon>Mucoromycota</taxon>
        <taxon>Mucoromycotina</taxon>
        <taxon>Mucoromycetes</taxon>
        <taxon>Mucorales</taxon>
        <taxon>Mucorineae</taxon>
        <taxon>Rhizopodaceae</taxon>
        <taxon>Rhizopus</taxon>
    </lineage>
</organism>
<evidence type="ECO:0000256" key="1">
    <source>
        <dbReference type="SAM" id="Phobius"/>
    </source>
</evidence>
<protein>
    <submittedName>
        <fullName evidence="2">Uncharacterized protein</fullName>
    </submittedName>
</protein>
<comment type="caution">
    <text evidence="2">The sequence shown here is derived from an EMBL/GenBank/DDBJ whole genome shotgun (WGS) entry which is preliminary data.</text>
</comment>
<keyword evidence="3" id="KW-1185">Reference proteome</keyword>
<gene>
    <name evidence="2" type="ORF">G6F50_017490</name>
</gene>